<dbReference type="InterPro" id="IPR026881">
    <property type="entry name" value="WYL_dom"/>
</dbReference>
<dbReference type="PANTHER" id="PTHR34580">
    <property type="match status" value="1"/>
</dbReference>
<feature type="domain" description="WYL" evidence="2">
    <location>
        <begin position="243"/>
        <end position="327"/>
    </location>
</feature>
<dbReference type="Pfam" id="PF25583">
    <property type="entry name" value="WCX"/>
    <property type="match status" value="1"/>
</dbReference>
<evidence type="ECO:0000256" key="1">
    <source>
        <dbReference type="SAM" id="Phobius"/>
    </source>
</evidence>
<keyword evidence="1" id="KW-0812">Transmembrane</keyword>
<protein>
    <submittedName>
        <fullName evidence="4">WYL domain-containing protein</fullName>
    </submittedName>
</protein>
<proteinExistence type="predicted"/>
<dbReference type="EMBL" id="CP032664">
    <property type="protein sequence ID" value="QQO82123.1"/>
    <property type="molecule type" value="Genomic_DNA"/>
</dbReference>
<dbReference type="InterPro" id="IPR057727">
    <property type="entry name" value="WCX_dom"/>
</dbReference>
<evidence type="ECO:0000313" key="4">
    <source>
        <dbReference type="EMBL" id="QQO82123.1"/>
    </source>
</evidence>
<gene>
    <name evidence="4" type="ORF">D7032_01960</name>
</gene>
<evidence type="ECO:0000259" key="2">
    <source>
        <dbReference type="Pfam" id="PF13280"/>
    </source>
</evidence>
<name>A0A7T8E970_9GAMM</name>
<dbReference type="Pfam" id="PF13280">
    <property type="entry name" value="WYL"/>
    <property type="match status" value="1"/>
</dbReference>
<dbReference type="AlphaFoldDB" id="A0A7T8E970"/>
<feature type="transmembrane region" description="Helical" evidence="1">
    <location>
        <begin position="27"/>
        <end position="48"/>
    </location>
</feature>
<dbReference type="InterPro" id="IPR051534">
    <property type="entry name" value="CBASS_pafABC_assoc_protein"/>
</dbReference>
<accession>A0A7T8E970</accession>
<reference evidence="4" key="1">
    <citation type="submission" date="2018-09" db="EMBL/GenBank/DDBJ databases">
        <title>Genome sequencing and analysis.</title>
        <authorList>
            <person name="Huang Y.-T."/>
        </authorList>
    </citation>
    <scope>NUCLEOTIDE SEQUENCE</scope>
    <source>
        <strain evidence="4">HIDE</strain>
    </source>
</reference>
<dbReference type="PROSITE" id="PS52050">
    <property type="entry name" value="WYL"/>
    <property type="match status" value="1"/>
</dbReference>
<sequence length="442" mass="49267">MKSTSCISGVCCLSIRCLSKARPLSGIILWLSVLRSFCICVILQRLMIVSCNSLRSCLTRCTIKMGPGMTILINHNILSTFSACFQRHFSTRMRDVMSSNKAGDTALRLLSLWQLLPEKGNGGDVAGLIAKLSAVGFEVKTRTVQRDLNALAQCNLALSIENGRKLLWYRREPPKPMTQAEALTLILFEPMLAVMPNKMKHGLLDKSADARALLAKAKVPYSNKIACYMGDNLYQSPEVDDSLLSVIQEALVADHCIEVGYQATQKTEAKTYLLAPLALVLRGRVLYLVASEINQERSDTKRALGSESSHDHSTPKLFAIHRFKQVERSFERFQHPGSFSLSEYLDSGAMQFSDGGRICLEANIQPQLQFYLNETPLSDDQTLTPLDDGSWRLTATVFDGWQLKWWLKGQGANIEVISPKPLRELMIAALEKALMSYKKSTP</sequence>
<feature type="domain" description="WCX" evidence="3">
    <location>
        <begin position="365"/>
        <end position="434"/>
    </location>
</feature>
<keyword evidence="1" id="KW-0472">Membrane</keyword>
<organism evidence="4">
    <name type="scientific">Shewanella algae</name>
    <dbReference type="NCBI Taxonomy" id="38313"/>
    <lineage>
        <taxon>Bacteria</taxon>
        <taxon>Pseudomonadati</taxon>
        <taxon>Pseudomonadota</taxon>
        <taxon>Gammaproteobacteria</taxon>
        <taxon>Alteromonadales</taxon>
        <taxon>Shewanellaceae</taxon>
        <taxon>Shewanella</taxon>
    </lineage>
</organism>
<evidence type="ECO:0000259" key="3">
    <source>
        <dbReference type="Pfam" id="PF25583"/>
    </source>
</evidence>
<keyword evidence="1" id="KW-1133">Transmembrane helix</keyword>
<dbReference type="PANTHER" id="PTHR34580:SF1">
    <property type="entry name" value="PROTEIN PAFC"/>
    <property type="match status" value="1"/>
</dbReference>